<dbReference type="PROSITE" id="PS01124">
    <property type="entry name" value="HTH_ARAC_FAMILY_2"/>
    <property type="match status" value="1"/>
</dbReference>
<dbReference type="InterPro" id="IPR018060">
    <property type="entry name" value="HTH_AraC"/>
</dbReference>
<dbReference type="PANTHER" id="PTHR46796">
    <property type="entry name" value="HTH-TYPE TRANSCRIPTIONAL ACTIVATOR RHAS-RELATED"/>
    <property type="match status" value="1"/>
</dbReference>
<dbReference type="EMBL" id="JADUNO010000005">
    <property type="protein sequence ID" value="MBH1638332.1"/>
    <property type="molecule type" value="Genomic_DNA"/>
</dbReference>
<dbReference type="InterPro" id="IPR050204">
    <property type="entry name" value="AraC_XylS_family_regulators"/>
</dbReference>
<dbReference type="SUPFAM" id="SSF46689">
    <property type="entry name" value="Homeodomain-like"/>
    <property type="match status" value="2"/>
</dbReference>
<dbReference type="Pfam" id="PF12833">
    <property type="entry name" value="HTH_18"/>
    <property type="match status" value="1"/>
</dbReference>
<evidence type="ECO:0000259" key="4">
    <source>
        <dbReference type="PROSITE" id="PS01124"/>
    </source>
</evidence>
<evidence type="ECO:0000256" key="3">
    <source>
        <dbReference type="ARBA" id="ARBA00023163"/>
    </source>
</evidence>
<reference evidence="5" key="1">
    <citation type="submission" date="2020-11" db="EMBL/GenBank/DDBJ databases">
        <title>Enhanced detection system for hospital associated transmission using whole genome sequencing surveillance.</title>
        <authorList>
            <person name="Harrison L.H."/>
            <person name="Van Tyne D."/>
            <person name="Marsh J.W."/>
            <person name="Griffith M.P."/>
            <person name="Snyder D.J."/>
            <person name="Cooper V.S."/>
            <person name="Mustapha M."/>
        </authorList>
    </citation>
    <scope>NUCLEOTIDE SEQUENCE</scope>
    <source>
        <strain evidence="5">STEN00092</strain>
    </source>
</reference>
<dbReference type="PRINTS" id="PR00032">
    <property type="entry name" value="HTHARAC"/>
</dbReference>
<dbReference type="InterPro" id="IPR020449">
    <property type="entry name" value="Tscrpt_reg_AraC-type_HTH"/>
</dbReference>
<protein>
    <submittedName>
        <fullName evidence="5">AraC family transcriptional regulator</fullName>
    </submittedName>
</protein>
<evidence type="ECO:0000313" key="5">
    <source>
        <dbReference type="EMBL" id="MBH1638332.1"/>
    </source>
</evidence>
<evidence type="ECO:0000313" key="6">
    <source>
        <dbReference type="Proteomes" id="UP000616785"/>
    </source>
</evidence>
<evidence type="ECO:0000256" key="1">
    <source>
        <dbReference type="ARBA" id="ARBA00023015"/>
    </source>
</evidence>
<dbReference type="Pfam" id="PF12852">
    <property type="entry name" value="Cupin_6"/>
    <property type="match status" value="1"/>
</dbReference>
<name>A0AA41CBQ0_STEMA</name>
<dbReference type="AlphaFoldDB" id="A0AA41CBQ0"/>
<sequence length="301" mass="33027">MTVDPLSEIVTLLQPSAGLSKQVVYTGSWRIRRDPESKPVYFAVLEGGCRVVGPGRSPILLRAGDFVLSPSANEQTIESIDAPPEGAYVLPVEIGEGQFRVGPPAEPVNLRMQYGLCRFASPDSALLVSLLPSLVIARGEPRLEQLLQLVSDETRQFRPGRDLVLERLLQVLMIEALRCGTEMATVPSLARGLSDVRLSPALRAIHARPDNSWTVTRLAMEAGMSRSAFFARFGRIVGLAPMEYVLAWRMALAKRLLRASDLATERIAMQVGYSSASTFTTAFTRHVGMTPMRYARSTDTP</sequence>
<dbReference type="Proteomes" id="UP000616785">
    <property type="component" value="Unassembled WGS sequence"/>
</dbReference>
<dbReference type="InterPro" id="IPR009057">
    <property type="entry name" value="Homeodomain-like_sf"/>
</dbReference>
<comment type="caution">
    <text evidence="5">The sequence shown here is derived from an EMBL/GenBank/DDBJ whole genome shotgun (WGS) entry which is preliminary data.</text>
</comment>
<keyword evidence="1" id="KW-0805">Transcription regulation</keyword>
<keyword evidence="3" id="KW-0804">Transcription</keyword>
<evidence type="ECO:0000256" key="2">
    <source>
        <dbReference type="ARBA" id="ARBA00023125"/>
    </source>
</evidence>
<gene>
    <name evidence="5" type="ORF">I5U57_02580</name>
</gene>
<dbReference type="Gene3D" id="1.10.10.60">
    <property type="entry name" value="Homeodomain-like"/>
    <property type="match status" value="2"/>
</dbReference>
<dbReference type="SMART" id="SM00342">
    <property type="entry name" value="HTH_ARAC"/>
    <property type="match status" value="1"/>
</dbReference>
<proteinExistence type="predicted"/>
<dbReference type="GO" id="GO:0043565">
    <property type="term" value="F:sequence-specific DNA binding"/>
    <property type="evidence" value="ECO:0007669"/>
    <property type="project" value="InterPro"/>
</dbReference>
<dbReference type="InterPro" id="IPR032783">
    <property type="entry name" value="AraC_lig"/>
</dbReference>
<dbReference type="PANTHER" id="PTHR46796:SF7">
    <property type="entry name" value="ARAC FAMILY TRANSCRIPTIONAL REGULATOR"/>
    <property type="match status" value="1"/>
</dbReference>
<accession>A0AA41CBQ0</accession>
<organism evidence="5 6">
    <name type="scientific">Stenotrophomonas maltophilia</name>
    <name type="common">Pseudomonas maltophilia</name>
    <name type="synonym">Xanthomonas maltophilia</name>
    <dbReference type="NCBI Taxonomy" id="40324"/>
    <lineage>
        <taxon>Bacteria</taxon>
        <taxon>Pseudomonadati</taxon>
        <taxon>Pseudomonadota</taxon>
        <taxon>Gammaproteobacteria</taxon>
        <taxon>Lysobacterales</taxon>
        <taxon>Lysobacteraceae</taxon>
        <taxon>Stenotrophomonas</taxon>
        <taxon>Stenotrophomonas maltophilia group</taxon>
    </lineage>
</organism>
<feature type="domain" description="HTH araC/xylS-type" evidence="4">
    <location>
        <begin position="199"/>
        <end position="297"/>
    </location>
</feature>
<keyword evidence="2" id="KW-0238">DNA-binding</keyword>
<dbReference type="GO" id="GO:0003700">
    <property type="term" value="F:DNA-binding transcription factor activity"/>
    <property type="evidence" value="ECO:0007669"/>
    <property type="project" value="InterPro"/>
</dbReference>